<protein>
    <submittedName>
        <fullName evidence="1">Uncharacterized protein</fullName>
    </submittedName>
</protein>
<sequence length="329" mass="37765">MIRSPKGNDETSERTLPREQSTTWNNVLFRQTLRVNVTASSTGWKYTYSALAATLYAGPDPPDQGRESCSAALYPSPFYSLLPFCCKFTACFCTASTGLFQLSDRNLNSLNIFSEMGVKEKKPAKKNLKKATAKLSVPNNKTEAADFLPLEGGPARKLPQQNPPESTATVLYVGRPPHGFYEKEMEGYFGQFGTIKRVRIARNKRTGKSKHYGFIEFESPEVAKIVADTMHNYLLFEHLLQVYLIPTEHVHPKIWKDFNYRYKPLDTVKIERMRHDKERTREEQKKFVEKILKRDQKRRKRIEAAGIDYECPEIVGSIQPAPKKIKFED</sequence>
<accession>A0ACB9M033</accession>
<evidence type="ECO:0000313" key="2">
    <source>
        <dbReference type="Proteomes" id="UP000828941"/>
    </source>
</evidence>
<proteinExistence type="predicted"/>
<organism evidence="1 2">
    <name type="scientific">Bauhinia variegata</name>
    <name type="common">Purple orchid tree</name>
    <name type="synonym">Phanera variegata</name>
    <dbReference type="NCBI Taxonomy" id="167791"/>
    <lineage>
        <taxon>Eukaryota</taxon>
        <taxon>Viridiplantae</taxon>
        <taxon>Streptophyta</taxon>
        <taxon>Embryophyta</taxon>
        <taxon>Tracheophyta</taxon>
        <taxon>Spermatophyta</taxon>
        <taxon>Magnoliopsida</taxon>
        <taxon>eudicotyledons</taxon>
        <taxon>Gunneridae</taxon>
        <taxon>Pentapetalae</taxon>
        <taxon>rosids</taxon>
        <taxon>fabids</taxon>
        <taxon>Fabales</taxon>
        <taxon>Fabaceae</taxon>
        <taxon>Cercidoideae</taxon>
        <taxon>Cercideae</taxon>
        <taxon>Bauhiniinae</taxon>
        <taxon>Bauhinia</taxon>
    </lineage>
</organism>
<reference evidence="1 2" key="1">
    <citation type="journal article" date="2022" name="DNA Res.">
        <title>Chromosomal-level genome assembly of the orchid tree Bauhinia variegata (Leguminosae; Cercidoideae) supports the allotetraploid origin hypothesis of Bauhinia.</title>
        <authorList>
            <person name="Zhong Y."/>
            <person name="Chen Y."/>
            <person name="Zheng D."/>
            <person name="Pang J."/>
            <person name="Liu Y."/>
            <person name="Luo S."/>
            <person name="Meng S."/>
            <person name="Qian L."/>
            <person name="Wei D."/>
            <person name="Dai S."/>
            <person name="Zhou R."/>
        </authorList>
    </citation>
    <scope>NUCLEOTIDE SEQUENCE [LARGE SCALE GENOMIC DNA]</scope>
    <source>
        <strain evidence="1">BV-YZ2020</strain>
    </source>
</reference>
<evidence type="ECO:0000313" key="1">
    <source>
        <dbReference type="EMBL" id="KAI4317504.1"/>
    </source>
</evidence>
<gene>
    <name evidence="1" type="ORF">L6164_025368</name>
</gene>
<comment type="caution">
    <text evidence="1">The sequence shown here is derived from an EMBL/GenBank/DDBJ whole genome shotgun (WGS) entry which is preliminary data.</text>
</comment>
<dbReference type="EMBL" id="CM039435">
    <property type="protein sequence ID" value="KAI4317504.1"/>
    <property type="molecule type" value="Genomic_DNA"/>
</dbReference>
<name>A0ACB9M033_BAUVA</name>
<keyword evidence="2" id="KW-1185">Reference proteome</keyword>
<dbReference type="Proteomes" id="UP000828941">
    <property type="component" value="Chromosome 10"/>
</dbReference>